<sequence length="165" mass="17925">MLMDLTNIWMSFAENPRISAQSPPPQCCPVARSNACKRFLFFLVVFGLAVATGFFILASDKAEAAGDILLFLTDLCEYVAFGALLEAVFAVLPMLERSQSQEIGIDQGEVKTVDTPILDCIEHVAGWVTSDTPRHSYGDLPRIDALHPSMTSPGDVDSTLDISEA</sequence>
<evidence type="ECO:0000313" key="4">
    <source>
        <dbReference type="Proteomes" id="UP000812287"/>
    </source>
</evidence>
<feature type="transmembrane region" description="Helical" evidence="2">
    <location>
        <begin position="39"/>
        <end position="58"/>
    </location>
</feature>
<name>A0A9P8AQP3_9AGAR</name>
<dbReference type="GeneID" id="66102522"/>
<dbReference type="EMBL" id="MU250540">
    <property type="protein sequence ID" value="KAG7444558.1"/>
    <property type="molecule type" value="Genomic_DNA"/>
</dbReference>
<proteinExistence type="predicted"/>
<dbReference type="RefSeq" id="XP_043038058.1">
    <property type="nucleotide sequence ID" value="XM_043180226.1"/>
</dbReference>
<dbReference type="Proteomes" id="UP000812287">
    <property type="component" value="Unassembled WGS sequence"/>
</dbReference>
<evidence type="ECO:0000256" key="2">
    <source>
        <dbReference type="SAM" id="Phobius"/>
    </source>
</evidence>
<protein>
    <submittedName>
        <fullName evidence="3">Uncharacterized protein</fullName>
    </submittedName>
</protein>
<feature type="transmembrane region" description="Helical" evidence="2">
    <location>
        <begin position="78"/>
        <end position="95"/>
    </location>
</feature>
<feature type="region of interest" description="Disordered" evidence="1">
    <location>
        <begin position="145"/>
        <end position="165"/>
    </location>
</feature>
<keyword evidence="2" id="KW-1133">Transmembrane helix</keyword>
<dbReference type="AlphaFoldDB" id="A0A9P8AQP3"/>
<gene>
    <name evidence="3" type="ORF">BT62DRAFT_248597</name>
</gene>
<organism evidence="3 4">
    <name type="scientific">Guyanagaster necrorhizus</name>
    <dbReference type="NCBI Taxonomy" id="856835"/>
    <lineage>
        <taxon>Eukaryota</taxon>
        <taxon>Fungi</taxon>
        <taxon>Dikarya</taxon>
        <taxon>Basidiomycota</taxon>
        <taxon>Agaricomycotina</taxon>
        <taxon>Agaricomycetes</taxon>
        <taxon>Agaricomycetidae</taxon>
        <taxon>Agaricales</taxon>
        <taxon>Marasmiineae</taxon>
        <taxon>Physalacriaceae</taxon>
        <taxon>Guyanagaster</taxon>
    </lineage>
</organism>
<keyword evidence="2" id="KW-0472">Membrane</keyword>
<reference evidence="3" key="1">
    <citation type="submission" date="2020-11" db="EMBL/GenBank/DDBJ databases">
        <title>Adaptations for nitrogen fixation in a non-lichenized fungal sporocarp promotes dispersal by wood-feeding termites.</title>
        <authorList>
            <consortium name="DOE Joint Genome Institute"/>
            <person name="Koch R.A."/>
            <person name="Yoon G."/>
            <person name="Arayal U."/>
            <person name="Lail K."/>
            <person name="Amirebrahimi M."/>
            <person name="Labutti K."/>
            <person name="Lipzen A."/>
            <person name="Riley R."/>
            <person name="Barry K."/>
            <person name="Henrissat B."/>
            <person name="Grigoriev I.V."/>
            <person name="Herr J.R."/>
            <person name="Aime M.C."/>
        </authorList>
    </citation>
    <scope>NUCLEOTIDE SEQUENCE</scope>
    <source>
        <strain evidence="3">MCA 3950</strain>
    </source>
</reference>
<evidence type="ECO:0000313" key="3">
    <source>
        <dbReference type="EMBL" id="KAG7444558.1"/>
    </source>
</evidence>
<accession>A0A9P8AQP3</accession>
<keyword evidence="2" id="KW-0812">Transmembrane</keyword>
<evidence type="ECO:0000256" key="1">
    <source>
        <dbReference type="SAM" id="MobiDB-lite"/>
    </source>
</evidence>
<keyword evidence="4" id="KW-1185">Reference proteome</keyword>
<comment type="caution">
    <text evidence="3">The sequence shown here is derived from an EMBL/GenBank/DDBJ whole genome shotgun (WGS) entry which is preliminary data.</text>
</comment>